<reference evidence="2" key="2">
    <citation type="submission" date="2021-04" db="EMBL/GenBank/DDBJ databases">
        <authorList>
            <person name="Gilroy R."/>
        </authorList>
    </citation>
    <scope>NUCLEOTIDE SEQUENCE</scope>
    <source>
        <strain evidence="2">8470</strain>
    </source>
</reference>
<keyword evidence="1" id="KW-0812">Transmembrane</keyword>
<dbReference type="EMBL" id="JAHLFJ010000083">
    <property type="protein sequence ID" value="MBU3856801.1"/>
    <property type="molecule type" value="Genomic_DNA"/>
</dbReference>
<organism evidence="2 3">
    <name type="scientific">Candidatus Phocaeicola excrementipullorum</name>
    <dbReference type="NCBI Taxonomy" id="2838731"/>
    <lineage>
        <taxon>Bacteria</taxon>
        <taxon>Pseudomonadati</taxon>
        <taxon>Bacteroidota</taxon>
        <taxon>Bacteroidia</taxon>
        <taxon>Bacteroidales</taxon>
        <taxon>Bacteroidaceae</taxon>
        <taxon>Phocaeicola</taxon>
    </lineage>
</organism>
<keyword evidence="1" id="KW-1133">Transmembrane helix</keyword>
<dbReference type="Pfam" id="PF12725">
    <property type="entry name" value="DUF3810"/>
    <property type="match status" value="1"/>
</dbReference>
<name>A0A948X3W1_9BACT</name>
<dbReference type="Proteomes" id="UP000784286">
    <property type="component" value="Unassembled WGS sequence"/>
</dbReference>
<evidence type="ECO:0000313" key="3">
    <source>
        <dbReference type="Proteomes" id="UP000784286"/>
    </source>
</evidence>
<evidence type="ECO:0000256" key="1">
    <source>
        <dbReference type="SAM" id="Phobius"/>
    </source>
</evidence>
<feature type="transmembrane region" description="Helical" evidence="1">
    <location>
        <begin position="52"/>
        <end position="72"/>
    </location>
</feature>
<dbReference type="AlphaFoldDB" id="A0A948X3W1"/>
<comment type="caution">
    <text evidence="2">The sequence shown here is derived from an EMBL/GenBank/DDBJ whole genome shotgun (WGS) entry which is preliminary data.</text>
</comment>
<protein>
    <submittedName>
        <fullName evidence="2">DUF3810 domain-containing protein</fullName>
    </submittedName>
</protein>
<reference evidence="2" key="1">
    <citation type="journal article" date="2021" name="PeerJ">
        <title>Extensive microbial diversity within the chicken gut microbiome revealed by metagenomics and culture.</title>
        <authorList>
            <person name="Gilroy R."/>
            <person name="Ravi A."/>
            <person name="Getino M."/>
            <person name="Pursley I."/>
            <person name="Horton D.L."/>
            <person name="Alikhan N.F."/>
            <person name="Baker D."/>
            <person name="Gharbi K."/>
            <person name="Hall N."/>
            <person name="Watson M."/>
            <person name="Adriaenssens E.M."/>
            <person name="Foster-Nyarko E."/>
            <person name="Jarju S."/>
            <person name="Secka A."/>
            <person name="Antonio M."/>
            <person name="Oren A."/>
            <person name="Chaudhuri R.R."/>
            <person name="La Ragione R."/>
            <person name="Hildebrand F."/>
            <person name="Pallen M.J."/>
        </authorList>
    </citation>
    <scope>NUCLEOTIDE SEQUENCE</scope>
    <source>
        <strain evidence="2">8470</strain>
    </source>
</reference>
<feature type="transmembrane region" description="Helical" evidence="1">
    <location>
        <begin position="93"/>
        <end position="110"/>
    </location>
</feature>
<proteinExistence type="predicted"/>
<accession>A0A948X3W1</accession>
<evidence type="ECO:0000313" key="2">
    <source>
        <dbReference type="EMBL" id="MBU3856801.1"/>
    </source>
</evidence>
<sequence length="351" mass="40128">MKTMKQKYVRWTVEGILAAFVLVCRFVPDCGEWYARTVYPSVSFVLSACTGWIPFSLEEWVVTGCVAALVLIPWAGRKKKASWRTVLRREAELLVIVWCWFYVGWGANYFRHDFFTRSGTERAEYRADAFGRFLRAYTDSLNKSYTISPMPSREKLESELKAVFASVRPHFGLARPRPFHHPKRVAFNGLYSGVGVLGFMGPFFSESQLNRDLLPVEYPFTYAHEYSHLLGVSSEAEANFWAYQICIRSDSPAVRYSGYFGLLPYVLSNARSLLPEEAYARLVSSVRPEVLDDLREKQAHWASLYSPFVGSIQETVYSWYLKGNRIPSAQKNYAEVIGMILSLPDSLALTD</sequence>
<gene>
    <name evidence="2" type="ORF">H9928_09675</name>
</gene>
<dbReference type="InterPro" id="IPR024294">
    <property type="entry name" value="DUF3810"/>
</dbReference>
<keyword evidence="1" id="KW-0472">Membrane</keyword>